<evidence type="ECO:0000313" key="10">
    <source>
        <dbReference type="Proteomes" id="UP001549291"/>
    </source>
</evidence>
<evidence type="ECO:0000256" key="7">
    <source>
        <dbReference type="HAMAP-Rule" id="MF_01224"/>
    </source>
</evidence>
<evidence type="ECO:0000256" key="3">
    <source>
        <dbReference type="ARBA" id="ARBA00012575"/>
    </source>
</evidence>
<dbReference type="SUPFAM" id="SSF55040">
    <property type="entry name" value="Molybdenum cofactor biosynthesis protein C, MoaC"/>
    <property type="match status" value="1"/>
</dbReference>
<comment type="catalytic activity">
    <reaction evidence="1 7">
        <text>(8S)-3',8-cyclo-7,8-dihydroguanosine 5'-triphosphate = cyclic pyranopterin phosphate + diphosphate</text>
        <dbReference type="Rhea" id="RHEA:49580"/>
        <dbReference type="ChEBI" id="CHEBI:33019"/>
        <dbReference type="ChEBI" id="CHEBI:59648"/>
        <dbReference type="ChEBI" id="CHEBI:131766"/>
        <dbReference type="EC" id="4.6.1.17"/>
    </reaction>
</comment>
<comment type="pathway">
    <text evidence="2 7">Cofactor biosynthesis; molybdopterin biosynthesis.</text>
</comment>
<evidence type="ECO:0000256" key="4">
    <source>
        <dbReference type="ARBA" id="ARBA00023150"/>
    </source>
</evidence>
<comment type="caution">
    <text evidence="9">The sequence shown here is derived from an EMBL/GenBank/DDBJ whole genome shotgun (WGS) entry which is preliminary data.</text>
</comment>
<sequence length="172" mass="18051">MARKPAKARQSRTKAGPVLTHIGASGEARMVDVSDKPATERLAVAEGHVVMTKATLDLIVSGNAKKGDVLGTARIAGIMAAKRTSELIPLCHPLALSKVKVDIEPDPNLPGCLVRASVKVTGPTGVEMEALTAVSVACLTIYDMIKAVERGVRIEGIHLVEKLGGKSGHYRA</sequence>
<keyword evidence="10" id="KW-1185">Reference proteome</keyword>
<feature type="binding site" evidence="7">
    <location>
        <begin position="90"/>
        <end position="92"/>
    </location>
    <ligand>
        <name>substrate</name>
    </ligand>
</feature>
<comment type="subunit">
    <text evidence="7">Homohexamer; trimer of dimers.</text>
</comment>
<keyword evidence="5 7" id="KW-0456">Lyase</keyword>
<dbReference type="Gene3D" id="3.30.70.640">
    <property type="entry name" value="Molybdopterin cofactor biosynthesis C (MoaC) domain"/>
    <property type="match status" value="1"/>
</dbReference>
<gene>
    <name evidence="7" type="primary">moaC</name>
    <name evidence="9" type="ORF">ABIF63_005470</name>
</gene>
<evidence type="ECO:0000256" key="5">
    <source>
        <dbReference type="ARBA" id="ARBA00023239"/>
    </source>
</evidence>
<dbReference type="NCBIfam" id="NF006870">
    <property type="entry name" value="PRK09364.1"/>
    <property type="match status" value="1"/>
</dbReference>
<dbReference type="HAMAP" id="MF_01224_B">
    <property type="entry name" value="MoaC_B"/>
    <property type="match status" value="1"/>
</dbReference>
<evidence type="ECO:0000259" key="8">
    <source>
        <dbReference type="Pfam" id="PF01967"/>
    </source>
</evidence>
<dbReference type="Proteomes" id="UP001549291">
    <property type="component" value="Unassembled WGS sequence"/>
</dbReference>
<feature type="binding site" evidence="7">
    <location>
        <begin position="128"/>
        <end position="129"/>
    </location>
    <ligand>
        <name>substrate</name>
    </ligand>
</feature>
<evidence type="ECO:0000256" key="6">
    <source>
        <dbReference type="ARBA" id="ARBA00055087"/>
    </source>
</evidence>
<dbReference type="InterPro" id="IPR047594">
    <property type="entry name" value="MoaC_bact/euk"/>
</dbReference>
<keyword evidence="4 7" id="KW-0501">Molybdenum cofactor biosynthesis</keyword>
<dbReference type="GO" id="GO:0061799">
    <property type="term" value="F:cyclic pyranopterin monophosphate synthase activity"/>
    <property type="evidence" value="ECO:0007669"/>
    <property type="project" value="UniProtKB-EC"/>
</dbReference>
<organism evidence="9 10">
    <name type="scientific">Bradyrhizobium japonicum</name>
    <dbReference type="NCBI Taxonomy" id="375"/>
    <lineage>
        <taxon>Bacteria</taxon>
        <taxon>Pseudomonadati</taxon>
        <taxon>Pseudomonadota</taxon>
        <taxon>Alphaproteobacteria</taxon>
        <taxon>Hyphomicrobiales</taxon>
        <taxon>Nitrobacteraceae</taxon>
        <taxon>Bradyrhizobium</taxon>
    </lineage>
</organism>
<evidence type="ECO:0000256" key="2">
    <source>
        <dbReference type="ARBA" id="ARBA00005046"/>
    </source>
</evidence>
<accession>A0ABV2RWP9</accession>
<comment type="function">
    <text evidence="6 7">Catalyzes the conversion of (8S)-3',8-cyclo-7,8-dihydroguanosine 5'-triphosphate to cyclic pyranopterin monophosphate (cPMP).</text>
</comment>
<dbReference type="EC" id="4.6.1.17" evidence="3 7"/>
<dbReference type="CDD" id="cd01420">
    <property type="entry name" value="MoaC_PE"/>
    <property type="match status" value="1"/>
</dbReference>
<dbReference type="EMBL" id="JBEPTQ010000002">
    <property type="protein sequence ID" value="MET4721364.1"/>
    <property type="molecule type" value="Genomic_DNA"/>
</dbReference>
<dbReference type="RefSeq" id="WP_038955369.1">
    <property type="nucleotide sequence ID" value="NZ_CP066351.1"/>
</dbReference>
<dbReference type="PANTHER" id="PTHR22960">
    <property type="entry name" value="MOLYBDOPTERIN COFACTOR SYNTHESIS PROTEIN A"/>
    <property type="match status" value="1"/>
</dbReference>
<comment type="similarity">
    <text evidence="7">Belongs to the MoaC family.</text>
</comment>
<feature type="domain" description="Molybdopterin cofactor biosynthesis C (MoaC)" evidence="8">
    <location>
        <begin position="30"/>
        <end position="165"/>
    </location>
</feature>
<feature type="active site" evidence="7">
    <location>
        <position position="143"/>
    </location>
</feature>
<name>A0ABV2RWP9_BRAJP</name>
<dbReference type="NCBIfam" id="TIGR00581">
    <property type="entry name" value="moaC"/>
    <property type="match status" value="1"/>
</dbReference>
<proteinExistence type="inferred from homology"/>
<dbReference type="Pfam" id="PF01967">
    <property type="entry name" value="MoaC"/>
    <property type="match status" value="1"/>
</dbReference>
<evidence type="ECO:0000256" key="1">
    <source>
        <dbReference type="ARBA" id="ARBA00001637"/>
    </source>
</evidence>
<dbReference type="InterPro" id="IPR023045">
    <property type="entry name" value="MoaC"/>
</dbReference>
<evidence type="ECO:0000313" key="9">
    <source>
        <dbReference type="EMBL" id="MET4721364.1"/>
    </source>
</evidence>
<dbReference type="InterPro" id="IPR036522">
    <property type="entry name" value="MoaC_sf"/>
</dbReference>
<dbReference type="PANTHER" id="PTHR22960:SF29">
    <property type="entry name" value="CYCLIC PYRANOPTERIN MONOPHOSPHATE SYNTHASE"/>
    <property type="match status" value="1"/>
</dbReference>
<reference evidence="9 10" key="1">
    <citation type="submission" date="2024-06" db="EMBL/GenBank/DDBJ databases">
        <title>Genomic Encyclopedia of Type Strains, Phase V (KMG-V): Genome sequencing to study the core and pangenomes of soil and plant-associated prokaryotes.</title>
        <authorList>
            <person name="Whitman W."/>
        </authorList>
    </citation>
    <scope>NUCLEOTIDE SEQUENCE [LARGE SCALE GENOMIC DNA]</scope>
    <source>
        <strain evidence="9 10">USDA 160</strain>
    </source>
</reference>
<dbReference type="InterPro" id="IPR050105">
    <property type="entry name" value="MoCo_biosynth_MoaA/MoaC"/>
</dbReference>
<protein>
    <recommendedName>
        <fullName evidence="3 7">Cyclic pyranopterin monophosphate synthase</fullName>
        <ecNumber evidence="3 7">4.6.1.17</ecNumber>
    </recommendedName>
    <alternativeName>
        <fullName evidence="7">Molybdenum cofactor biosynthesis protein C</fullName>
    </alternativeName>
</protein>
<dbReference type="InterPro" id="IPR002820">
    <property type="entry name" value="Mopterin_CF_biosynth-C_dom"/>
</dbReference>